<evidence type="ECO:0000313" key="2">
    <source>
        <dbReference type="Proteomes" id="UP000584374"/>
    </source>
</evidence>
<protein>
    <submittedName>
        <fullName evidence="1">Uncharacterized protein</fullName>
    </submittedName>
</protein>
<organism evidence="1 2">
    <name type="scientific">Saccharopolyspora phatthalungensis</name>
    <dbReference type="NCBI Taxonomy" id="664693"/>
    <lineage>
        <taxon>Bacteria</taxon>
        <taxon>Bacillati</taxon>
        <taxon>Actinomycetota</taxon>
        <taxon>Actinomycetes</taxon>
        <taxon>Pseudonocardiales</taxon>
        <taxon>Pseudonocardiaceae</taxon>
        <taxon>Saccharopolyspora</taxon>
    </lineage>
</organism>
<name>A0A840Q6F1_9PSEU</name>
<proteinExistence type="predicted"/>
<evidence type="ECO:0000313" key="1">
    <source>
        <dbReference type="EMBL" id="MBB5155271.1"/>
    </source>
</evidence>
<sequence length="59" mass="6457">MADHPQLSAARPALAIQGKWIVDVGDLGDLRRRMPKADLIDVRDATIAPSVMMLTSSKR</sequence>
<dbReference type="RefSeq" id="WP_184726642.1">
    <property type="nucleotide sequence ID" value="NZ_JACHIW010000001.1"/>
</dbReference>
<dbReference type="GO" id="GO:0016810">
    <property type="term" value="F:hydrolase activity, acting on carbon-nitrogen (but not peptide) bonds"/>
    <property type="evidence" value="ECO:0007669"/>
    <property type="project" value="InterPro"/>
</dbReference>
<dbReference type="AlphaFoldDB" id="A0A840Q6F1"/>
<keyword evidence="2" id="KW-1185">Reference proteome</keyword>
<dbReference type="SUPFAM" id="SSF51338">
    <property type="entry name" value="Composite domain of metallo-dependent hydrolases"/>
    <property type="match status" value="1"/>
</dbReference>
<dbReference type="EMBL" id="JACHIW010000001">
    <property type="protein sequence ID" value="MBB5155271.1"/>
    <property type="molecule type" value="Genomic_DNA"/>
</dbReference>
<dbReference type="Proteomes" id="UP000584374">
    <property type="component" value="Unassembled WGS sequence"/>
</dbReference>
<reference evidence="1 2" key="1">
    <citation type="submission" date="2020-08" db="EMBL/GenBank/DDBJ databases">
        <title>Sequencing the genomes of 1000 actinobacteria strains.</title>
        <authorList>
            <person name="Klenk H.-P."/>
        </authorList>
    </citation>
    <scope>NUCLEOTIDE SEQUENCE [LARGE SCALE GENOMIC DNA]</scope>
    <source>
        <strain evidence="1 2">DSM 45584</strain>
    </source>
</reference>
<comment type="caution">
    <text evidence="1">The sequence shown here is derived from an EMBL/GenBank/DDBJ whole genome shotgun (WGS) entry which is preliminary data.</text>
</comment>
<dbReference type="InterPro" id="IPR011059">
    <property type="entry name" value="Metal-dep_hydrolase_composite"/>
</dbReference>
<gene>
    <name evidence="1" type="ORF">BJ970_002805</name>
</gene>
<accession>A0A840Q6F1</accession>